<protein>
    <submittedName>
        <fullName evidence="2">Uncharacterized protein</fullName>
    </submittedName>
</protein>
<organism evidence="2 3">
    <name type="scientific">Gillisia hiemivivida</name>
    <dbReference type="NCBI Taxonomy" id="291190"/>
    <lineage>
        <taxon>Bacteria</taxon>
        <taxon>Pseudomonadati</taxon>
        <taxon>Bacteroidota</taxon>
        <taxon>Flavobacteriia</taxon>
        <taxon>Flavobacteriales</taxon>
        <taxon>Flavobacteriaceae</taxon>
        <taxon>Gillisia</taxon>
    </lineage>
</organism>
<feature type="chain" id="PRO_5022910796" evidence="1">
    <location>
        <begin position="26"/>
        <end position="138"/>
    </location>
</feature>
<proteinExistence type="predicted"/>
<evidence type="ECO:0000313" key="2">
    <source>
        <dbReference type="EMBL" id="TXD95074.1"/>
    </source>
</evidence>
<dbReference type="RefSeq" id="WP_146929221.1">
    <property type="nucleotide sequence ID" value="NZ_CBCSHZ010000001.1"/>
</dbReference>
<evidence type="ECO:0000256" key="1">
    <source>
        <dbReference type="SAM" id="SignalP"/>
    </source>
</evidence>
<dbReference type="Proteomes" id="UP000321367">
    <property type="component" value="Unassembled WGS sequence"/>
</dbReference>
<dbReference type="Pfam" id="PF26622">
    <property type="entry name" value="DUF8199"/>
    <property type="match status" value="1"/>
</dbReference>
<feature type="signal peptide" evidence="1">
    <location>
        <begin position="1"/>
        <end position="25"/>
    </location>
</feature>
<name>A0A5C6ZXI5_9FLAO</name>
<dbReference type="InterPro" id="IPR058512">
    <property type="entry name" value="DUF8199"/>
</dbReference>
<keyword evidence="3" id="KW-1185">Reference proteome</keyword>
<dbReference type="AlphaFoldDB" id="A0A5C6ZXI5"/>
<keyword evidence="1" id="KW-0732">Signal</keyword>
<dbReference type="InterPro" id="IPR058060">
    <property type="entry name" value="HYC_CC_PP"/>
</dbReference>
<dbReference type="NCBIfam" id="NF047658">
    <property type="entry name" value="HYC_CC_PP"/>
    <property type="match status" value="1"/>
</dbReference>
<gene>
    <name evidence="2" type="ORF">ES724_02665</name>
</gene>
<reference evidence="2 3" key="1">
    <citation type="submission" date="2019-08" db="EMBL/GenBank/DDBJ databases">
        <title>Genome sequence of Gillisia hiemivivida IC154 (type strain).</title>
        <authorList>
            <person name="Bowman J.P."/>
        </authorList>
    </citation>
    <scope>NUCLEOTIDE SEQUENCE [LARGE SCALE GENOMIC DNA]</scope>
    <source>
        <strain evidence="2 3">IC154</strain>
    </source>
</reference>
<sequence>MKNNFHRVLSVCMALGVLFTTTSFTVDMHFCGKALVDFSLVQNVQTCGMEKEQSKKSCEKGFSKKACCTDKQISVDGHDDLKSSFNKLTFEQQTFVATFFYTYINLFEGLDENVIPFKNYSPPFLIRDVQKLHETYLI</sequence>
<comment type="caution">
    <text evidence="2">The sequence shown here is derived from an EMBL/GenBank/DDBJ whole genome shotgun (WGS) entry which is preliminary data.</text>
</comment>
<dbReference type="EMBL" id="VORY01000002">
    <property type="protein sequence ID" value="TXD95074.1"/>
    <property type="molecule type" value="Genomic_DNA"/>
</dbReference>
<accession>A0A5C6ZXI5</accession>
<evidence type="ECO:0000313" key="3">
    <source>
        <dbReference type="Proteomes" id="UP000321367"/>
    </source>
</evidence>
<dbReference type="OrthoDB" id="1493875at2"/>